<keyword evidence="2" id="KW-1185">Reference proteome</keyword>
<organism evidence="1 2">
    <name type="scientific">Solanum commersonii</name>
    <name type="common">Commerson's wild potato</name>
    <name type="synonym">Commerson's nightshade</name>
    <dbReference type="NCBI Taxonomy" id="4109"/>
    <lineage>
        <taxon>Eukaryota</taxon>
        <taxon>Viridiplantae</taxon>
        <taxon>Streptophyta</taxon>
        <taxon>Embryophyta</taxon>
        <taxon>Tracheophyta</taxon>
        <taxon>Spermatophyta</taxon>
        <taxon>Magnoliopsida</taxon>
        <taxon>eudicotyledons</taxon>
        <taxon>Gunneridae</taxon>
        <taxon>Pentapetalae</taxon>
        <taxon>asterids</taxon>
        <taxon>lamiids</taxon>
        <taxon>Solanales</taxon>
        <taxon>Solanaceae</taxon>
        <taxon>Solanoideae</taxon>
        <taxon>Solaneae</taxon>
        <taxon>Solanum</taxon>
    </lineage>
</organism>
<comment type="caution">
    <text evidence="1">The sequence shown here is derived from an EMBL/GenBank/DDBJ whole genome shotgun (WGS) entry which is preliminary data.</text>
</comment>
<protein>
    <submittedName>
        <fullName evidence="1">Uncharacterized protein</fullName>
    </submittedName>
</protein>
<gene>
    <name evidence="1" type="ORF">H5410_006818</name>
</gene>
<sequence length="115" mass="13202">MIRNEVIQGRVGVIHEGQDEGRKVEMVRGCEEEVCKCISKEFFPRLLAQHEHQQAHFGKPQSQLFSNIIQELDNDIYSRKKTENAGGEHLKNQKKKATKIQSVSGYDLVHIELCI</sequence>
<evidence type="ECO:0000313" key="1">
    <source>
        <dbReference type="EMBL" id="KAG5621600.1"/>
    </source>
</evidence>
<name>A0A9J6AAU0_SOLCO</name>
<dbReference type="AlphaFoldDB" id="A0A9J6AAU0"/>
<dbReference type="EMBL" id="JACXVP010000002">
    <property type="protein sequence ID" value="KAG5621600.1"/>
    <property type="molecule type" value="Genomic_DNA"/>
</dbReference>
<accession>A0A9J6AAU0</accession>
<dbReference type="Proteomes" id="UP000824120">
    <property type="component" value="Chromosome 2"/>
</dbReference>
<evidence type="ECO:0000313" key="2">
    <source>
        <dbReference type="Proteomes" id="UP000824120"/>
    </source>
</evidence>
<proteinExistence type="predicted"/>
<reference evidence="1 2" key="1">
    <citation type="submission" date="2020-09" db="EMBL/GenBank/DDBJ databases">
        <title>De no assembly of potato wild relative species, Solanum commersonii.</title>
        <authorList>
            <person name="Cho K."/>
        </authorList>
    </citation>
    <scope>NUCLEOTIDE SEQUENCE [LARGE SCALE GENOMIC DNA]</scope>
    <source>
        <strain evidence="1">LZ3.2</strain>
        <tissue evidence="1">Leaf</tissue>
    </source>
</reference>